<dbReference type="Pfam" id="PF13289">
    <property type="entry name" value="SIR2_2"/>
    <property type="match status" value="1"/>
</dbReference>
<dbReference type="SUPFAM" id="SSF52467">
    <property type="entry name" value="DHS-like NAD/FAD-binding domain"/>
    <property type="match status" value="1"/>
</dbReference>
<dbReference type="Proteomes" id="UP000830552">
    <property type="component" value="Chromosome"/>
</dbReference>
<dbReference type="InterPro" id="IPR002182">
    <property type="entry name" value="NB-ARC"/>
</dbReference>
<evidence type="ECO:0000313" key="3">
    <source>
        <dbReference type="Proteomes" id="UP000830552"/>
    </source>
</evidence>
<organism evidence="2 3">
    <name type="scientific">Chryseobacterium nepalense</name>
    <dbReference type="NCBI Taxonomy" id="1854498"/>
    <lineage>
        <taxon>Bacteria</taxon>
        <taxon>Pseudomonadati</taxon>
        <taxon>Bacteroidota</taxon>
        <taxon>Flavobacteriia</taxon>
        <taxon>Flavobacteriales</taxon>
        <taxon>Weeksellaceae</taxon>
        <taxon>Chryseobacterium group</taxon>
        <taxon>Chryseobacterium</taxon>
    </lineage>
</organism>
<gene>
    <name evidence="2" type="ORF">M0D58_16960</name>
</gene>
<name>A0ABY4K4J9_9FLAO</name>
<evidence type="ECO:0000313" key="2">
    <source>
        <dbReference type="EMBL" id="UPQ75725.1"/>
    </source>
</evidence>
<evidence type="ECO:0000259" key="1">
    <source>
        <dbReference type="Pfam" id="PF00931"/>
    </source>
</evidence>
<dbReference type="InterPro" id="IPR027417">
    <property type="entry name" value="P-loop_NTPase"/>
</dbReference>
<sequence>MNIQKELEENNIIVFAGSGLSKSLNLPNWNNMVIQNIKNINKPHLNPFIDLLNNNTMSALDVLEYLKTDENEIYNYIGSNFKIRKDCNLQLHEKLLKLSNNKVITTNYDNAFELAANNEIIPSKPTSKYTINNINKNSNGFIFKLHGSFDEPDNCIVFKEDYEKLYSSDNNEAAPEKLKSLFTNSTFLFIGFSFSDPDINLIFDKMNKTFGGNNKHFIITPDAKAFEKYDFLNIIEIEDYSKLETKIDELISFKKDIIPTQINLSQQIKIEHKVKKIVILYPDIIDQNYADEYRNTISLFENINAEILIGYLNLNTLNLIEDYDLLIIISNVYKNNIYIEDKNLKNILISLDDIVDNITNPSIPILLLTNEQVEIKHITHPIINIFEYKNQTIKKFLHKIITEKKNSFTDTNIKSNDVEWKVELEKGKTFKNNFYGNNRNLDIGKKCLTDVIGRIEEQSNLISRFLFLNSSNKILNIKASGGLGKTTLVKKISYELYNRGYYKNGVNFKSCETIKSFDDFEEIVIEGFNLKDILNFREYLIENYSSEKIDSLLILDNFETVVNNLDNEEYLKVIELLEFTSDYSNIVITSRDIISNKEFEEVFTLTPMTTDDALKLFMANYGNKNYSSEDIKILRTDILEDLLANNPLAIKLVTTSRPTMKISQLRDQIRDHFFETLNEEYSDVFKNTADLNIERTKSIFQSINYSYTSLNSRQKLAFELLSLFPDGINLPDFKKCFQKRKSSNNITDTEIKQLENKSLLENYNGILQLQPIIRRFADFQFNKHKDNKQKYCIDAYLYNRFILKTLHFYSRKKSDSFSLKLSLKVKNNLLQVLEYIYSITGNDLLGIKNSILEYIYELEDFLTSTKNVLYFNNKLESIIEYFSEIEDAENLIKTIILRELYYHVEFDNSYIEMKKLLSTDEMKNRNMSNENKSELKWKNLISQVHSMEGNTIEYLKMFIKNDNYDKNLYSDYHYLGIDNIKYIKNINSFYYFEYLLRSRSLNVDELKKHISDLYMEEHLEIMQCTYTLSKVEKLTLKEIKKLVITNPYTKGLKNLMFAFNTEETISKITYFKEAISNLKHIKYYYLEAIFFYAKFLKEIDSKDYEDIVQEGLSLSKFYKYQYINHLFENLDNNLDSNYNFSYSYFGLDNLKSFVETNTQKWEKFIAAQ</sequence>
<dbReference type="InterPro" id="IPR029035">
    <property type="entry name" value="DHS-like_NAD/FAD-binding_dom"/>
</dbReference>
<keyword evidence="3" id="KW-1185">Reference proteome</keyword>
<dbReference type="EMBL" id="CP096203">
    <property type="protein sequence ID" value="UPQ75725.1"/>
    <property type="molecule type" value="Genomic_DNA"/>
</dbReference>
<dbReference type="PANTHER" id="PTHR47691">
    <property type="entry name" value="REGULATOR-RELATED"/>
    <property type="match status" value="1"/>
</dbReference>
<reference evidence="2" key="1">
    <citation type="submission" date="2022-04" db="EMBL/GenBank/DDBJ databases">
        <title>Evolutionary, genomic, and biogeographic characterization of Chryseobacterium nepalense represented by a plastic-degrading bacterium AC3.</title>
        <authorList>
            <person name="Yin Z."/>
            <person name="Liu X."/>
            <person name="Wang D."/>
            <person name="Xie Z."/>
        </authorList>
    </citation>
    <scope>NUCLEOTIDE SEQUENCE</scope>
    <source>
        <strain evidence="2">AC3</strain>
    </source>
</reference>
<dbReference type="RefSeq" id="WP_248391921.1">
    <property type="nucleotide sequence ID" value="NZ_CP096203.1"/>
</dbReference>
<proteinExistence type="predicted"/>
<accession>A0ABY4K4J9</accession>
<protein>
    <submittedName>
        <fullName evidence="2">SIR2 family protein</fullName>
    </submittedName>
</protein>
<dbReference type="PANTHER" id="PTHR47691:SF3">
    <property type="entry name" value="HTH-TYPE TRANSCRIPTIONAL REGULATOR RV0890C-RELATED"/>
    <property type="match status" value="1"/>
</dbReference>
<dbReference type="Gene3D" id="3.40.50.300">
    <property type="entry name" value="P-loop containing nucleotide triphosphate hydrolases"/>
    <property type="match status" value="1"/>
</dbReference>
<feature type="domain" description="NB-ARC" evidence="1">
    <location>
        <begin position="459"/>
        <end position="623"/>
    </location>
</feature>
<dbReference type="Pfam" id="PF00931">
    <property type="entry name" value="NB-ARC"/>
    <property type="match status" value="1"/>
</dbReference>
<dbReference type="SUPFAM" id="SSF52540">
    <property type="entry name" value="P-loop containing nucleoside triphosphate hydrolases"/>
    <property type="match status" value="1"/>
</dbReference>